<protein>
    <submittedName>
        <fullName evidence="4">Acyl-CoA synthetase</fullName>
    </submittedName>
</protein>
<proteinExistence type="predicted"/>
<dbReference type="Gene3D" id="3.40.50.12780">
    <property type="entry name" value="N-terminal domain of ligase-like"/>
    <property type="match status" value="1"/>
</dbReference>
<dbReference type="EMBL" id="BJUA01000009">
    <property type="protein sequence ID" value="GEK18282.1"/>
    <property type="molecule type" value="Genomic_DNA"/>
</dbReference>
<dbReference type="GO" id="GO:0016878">
    <property type="term" value="F:acid-thiol ligase activity"/>
    <property type="evidence" value="ECO:0007669"/>
    <property type="project" value="UniProtKB-ARBA"/>
</dbReference>
<feature type="region of interest" description="Disordered" evidence="1">
    <location>
        <begin position="141"/>
        <end position="173"/>
    </location>
</feature>
<dbReference type="AlphaFoldDB" id="A0A510UUF1"/>
<dbReference type="InterPro" id="IPR042099">
    <property type="entry name" value="ANL_N_sf"/>
</dbReference>
<reference evidence="4 5" key="1">
    <citation type="submission" date="2019-07" db="EMBL/GenBank/DDBJ databases">
        <title>Whole genome shotgun sequence of Cellulomonas persica NBRC 101101.</title>
        <authorList>
            <person name="Hosoyama A."/>
            <person name="Uohara A."/>
            <person name="Ohji S."/>
            <person name="Ichikawa N."/>
        </authorList>
    </citation>
    <scope>NUCLEOTIDE SEQUENCE [LARGE SCALE GENOMIC DNA]</scope>
    <source>
        <strain evidence="4 5">NBRC 101101</strain>
    </source>
</reference>
<evidence type="ECO:0000313" key="5">
    <source>
        <dbReference type="Proteomes" id="UP000321386"/>
    </source>
</evidence>
<evidence type="ECO:0000259" key="2">
    <source>
        <dbReference type="Pfam" id="PF00501"/>
    </source>
</evidence>
<dbReference type="PROSITE" id="PS00455">
    <property type="entry name" value="AMP_BINDING"/>
    <property type="match status" value="1"/>
</dbReference>
<dbReference type="Gene3D" id="3.30.300.30">
    <property type="match status" value="1"/>
</dbReference>
<evidence type="ECO:0000313" key="4">
    <source>
        <dbReference type="EMBL" id="GEK18282.1"/>
    </source>
</evidence>
<dbReference type="Pfam" id="PF13193">
    <property type="entry name" value="AMP-binding_C"/>
    <property type="match status" value="1"/>
</dbReference>
<accession>A0A510UUF1</accession>
<dbReference type="RefSeq" id="WP_146806528.1">
    <property type="nucleotide sequence ID" value="NZ_BJUA01000009.1"/>
</dbReference>
<dbReference type="InterPro" id="IPR045851">
    <property type="entry name" value="AMP-bd_C_sf"/>
</dbReference>
<keyword evidence="5" id="KW-1185">Reference proteome</keyword>
<dbReference type="InterPro" id="IPR000873">
    <property type="entry name" value="AMP-dep_synth/lig_dom"/>
</dbReference>
<dbReference type="InterPro" id="IPR025110">
    <property type="entry name" value="AMP-bd_C"/>
</dbReference>
<feature type="domain" description="AMP-dependent synthetase/ligase" evidence="2">
    <location>
        <begin position="22"/>
        <end position="385"/>
    </location>
</feature>
<dbReference type="InterPro" id="IPR050237">
    <property type="entry name" value="ATP-dep_AMP-bd_enzyme"/>
</dbReference>
<feature type="compositionally biased region" description="Basic and acidic residues" evidence="1">
    <location>
        <begin position="144"/>
        <end position="153"/>
    </location>
</feature>
<feature type="domain" description="AMP-binding enzyme C-terminal" evidence="3">
    <location>
        <begin position="480"/>
        <end position="555"/>
    </location>
</feature>
<dbReference type="SUPFAM" id="SSF56801">
    <property type="entry name" value="Acetyl-CoA synthetase-like"/>
    <property type="match status" value="1"/>
</dbReference>
<dbReference type="OrthoDB" id="3443462at2"/>
<gene>
    <name evidence="4" type="ORF">CPE01_20150</name>
</gene>
<dbReference type="InterPro" id="IPR020845">
    <property type="entry name" value="AMP-binding_CS"/>
</dbReference>
<dbReference type="PANTHER" id="PTHR43767">
    <property type="entry name" value="LONG-CHAIN-FATTY-ACID--COA LIGASE"/>
    <property type="match status" value="1"/>
</dbReference>
<comment type="caution">
    <text evidence="4">The sequence shown here is derived from an EMBL/GenBank/DDBJ whole genome shotgun (WGS) entry which is preliminary data.</text>
</comment>
<dbReference type="Pfam" id="PF00501">
    <property type="entry name" value="AMP-binding"/>
    <property type="match status" value="1"/>
</dbReference>
<sequence length="586" mass="62201">MADVLSSPPDLDRANYAAIWDAVARAVPDRVAVRAQGVTLTYADLEEHAARLAATFVAHGLGVDSRVAIFMYNRVEYLITLYAAYKLGAIPVNINFRYHGAELAELLEMSRPSALVHPSSLGAAVRDAAQRVELPGLVLVVPDQPHDEPHDEAPGQTRPDGASDEDAPGRGDASTDAMLFARALDAEPLPAQDRGPEHKIFMFTGGTTGRPKAVVWTHGNLFDSQLFSIYGSLPVAQPTSLADVTRIAARDDLPRTVCLPLPPMMHATALFNVMNAMVLGGTVVFLPAARFDPAAAARAIQEHGVTRLIVAGNAIVGPLVDVLDSPEAAGIDISSLGTVLSSGMVWSDDLKRRLLEHAPHATLIDIIGSSEGGPFAYGVVRGPDDLPCRLRLAPGAVVLTPDLTPVTEVGGTGMLAYSGAMPLGYHDDPARTAETYPVIDGVRHVMPGDWVRVLGDGYVELLGRGSGVVNTGGEKVFPGEVEKVLLALPGVVDAVVLGLPDPRWGEVVTAVVVPAPGTQIAPEQVQDEVGRRLAGYKKPRRLYVLDELTRSPSGKLDMHRLRRRLTEVEQPALVDAAGAPDGGQGR</sequence>
<dbReference type="Proteomes" id="UP000321386">
    <property type="component" value="Unassembled WGS sequence"/>
</dbReference>
<evidence type="ECO:0000259" key="3">
    <source>
        <dbReference type="Pfam" id="PF13193"/>
    </source>
</evidence>
<evidence type="ECO:0000256" key="1">
    <source>
        <dbReference type="SAM" id="MobiDB-lite"/>
    </source>
</evidence>
<organism evidence="4 5">
    <name type="scientific">Cellulomonas persica</name>
    <dbReference type="NCBI Taxonomy" id="76861"/>
    <lineage>
        <taxon>Bacteria</taxon>
        <taxon>Bacillati</taxon>
        <taxon>Actinomycetota</taxon>
        <taxon>Actinomycetes</taxon>
        <taxon>Micrococcales</taxon>
        <taxon>Cellulomonadaceae</taxon>
        <taxon>Cellulomonas</taxon>
    </lineage>
</organism>
<dbReference type="PANTHER" id="PTHR43767:SF1">
    <property type="entry name" value="NONRIBOSOMAL PEPTIDE SYNTHASE PES1 (EUROFUNG)-RELATED"/>
    <property type="match status" value="1"/>
</dbReference>
<name>A0A510UUF1_9CELL</name>